<dbReference type="InterPro" id="IPR036914">
    <property type="entry name" value="MGS-like_dom_sf"/>
</dbReference>
<protein>
    <recommendedName>
        <fullName evidence="8">Bifunctional purine biosynthesis protein PurH</fullName>
    </recommendedName>
    <domain>
        <recommendedName>
            <fullName evidence="8">Phosphoribosylaminoimidazolecarboxamide formyltransferase</fullName>
            <ecNumber evidence="8">2.1.2.3</ecNumber>
        </recommendedName>
        <alternativeName>
            <fullName evidence="8">AICAR transformylase</fullName>
        </alternativeName>
    </domain>
    <domain>
        <recommendedName>
            <fullName evidence="8">IMP cyclohydrolase</fullName>
            <ecNumber evidence="8">3.5.4.10</ecNumber>
        </recommendedName>
        <alternativeName>
            <fullName evidence="8">ATIC</fullName>
        </alternativeName>
        <alternativeName>
            <fullName evidence="8">IMP synthase</fullName>
        </alternativeName>
        <alternativeName>
            <fullName evidence="8">Inosinicase</fullName>
        </alternativeName>
    </domain>
</protein>
<feature type="domain" description="MGS-like" evidence="9">
    <location>
        <begin position="1"/>
        <end position="146"/>
    </location>
</feature>
<dbReference type="SUPFAM" id="SSF53927">
    <property type="entry name" value="Cytidine deaminase-like"/>
    <property type="match status" value="1"/>
</dbReference>
<name>A0ABT3FJ83_9BACT</name>
<keyword evidence="5 8" id="KW-0658">Purine biosynthesis</keyword>
<dbReference type="NCBIfam" id="TIGR00355">
    <property type="entry name" value="purH"/>
    <property type="match status" value="1"/>
</dbReference>
<evidence type="ECO:0000259" key="9">
    <source>
        <dbReference type="PROSITE" id="PS51855"/>
    </source>
</evidence>
<dbReference type="Pfam" id="PF01808">
    <property type="entry name" value="AICARFT_IMPCHas"/>
    <property type="match status" value="1"/>
</dbReference>
<evidence type="ECO:0000256" key="4">
    <source>
        <dbReference type="ARBA" id="ARBA00022679"/>
    </source>
</evidence>
<dbReference type="CDD" id="cd01421">
    <property type="entry name" value="IMPCH"/>
    <property type="match status" value="1"/>
</dbReference>
<dbReference type="Proteomes" id="UP001207930">
    <property type="component" value="Unassembled WGS sequence"/>
</dbReference>
<dbReference type="RefSeq" id="WP_264499590.1">
    <property type="nucleotide sequence ID" value="NZ_JAPDDS010000001.1"/>
</dbReference>
<dbReference type="EMBL" id="JAPDDS010000001">
    <property type="protein sequence ID" value="MCW1883632.1"/>
    <property type="molecule type" value="Genomic_DNA"/>
</dbReference>
<dbReference type="GO" id="GO:0004643">
    <property type="term" value="F:phosphoribosylaminoimidazolecarboxamide formyltransferase activity"/>
    <property type="evidence" value="ECO:0007669"/>
    <property type="project" value="UniProtKB-EC"/>
</dbReference>
<evidence type="ECO:0000256" key="8">
    <source>
        <dbReference type="HAMAP-Rule" id="MF_00139"/>
    </source>
</evidence>
<dbReference type="Pfam" id="PF02142">
    <property type="entry name" value="MGS"/>
    <property type="match status" value="1"/>
</dbReference>
<accession>A0ABT3FJ83</accession>
<dbReference type="HAMAP" id="MF_00139">
    <property type="entry name" value="PurH"/>
    <property type="match status" value="1"/>
</dbReference>
<keyword evidence="7 8" id="KW-0511">Multifunctional enzyme</keyword>
<evidence type="ECO:0000313" key="11">
    <source>
        <dbReference type="Proteomes" id="UP001207930"/>
    </source>
</evidence>
<organism evidence="10 11">
    <name type="scientific">Luteolibacter flavescens</name>
    <dbReference type="NCBI Taxonomy" id="1859460"/>
    <lineage>
        <taxon>Bacteria</taxon>
        <taxon>Pseudomonadati</taxon>
        <taxon>Verrucomicrobiota</taxon>
        <taxon>Verrucomicrobiia</taxon>
        <taxon>Verrucomicrobiales</taxon>
        <taxon>Verrucomicrobiaceae</taxon>
        <taxon>Luteolibacter</taxon>
    </lineage>
</organism>
<evidence type="ECO:0000256" key="2">
    <source>
        <dbReference type="ARBA" id="ARBA00004954"/>
    </source>
</evidence>
<evidence type="ECO:0000256" key="7">
    <source>
        <dbReference type="ARBA" id="ARBA00023268"/>
    </source>
</evidence>
<evidence type="ECO:0000256" key="6">
    <source>
        <dbReference type="ARBA" id="ARBA00022801"/>
    </source>
</evidence>
<evidence type="ECO:0000256" key="5">
    <source>
        <dbReference type="ARBA" id="ARBA00022755"/>
    </source>
</evidence>
<evidence type="ECO:0000256" key="1">
    <source>
        <dbReference type="ARBA" id="ARBA00004844"/>
    </source>
</evidence>
<dbReference type="PIRSF" id="PIRSF000414">
    <property type="entry name" value="AICARFT_IMPCHas"/>
    <property type="match status" value="1"/>
</dbReference>
<dbReference type="EC" id="2.1.2.3" evidence="8"/>
<keyword evidence="4 8" id="KW-0808">Transferase</keyword>
<dbReference type="GO" id="GO:0003937">
    <property type="term" value="F:IMP cyclohydrolase activity"/>
    <property type="evidence" value="ECO:0007669"/>
    <property type="project" value="UniProtKB-EC"/>
</dbReference>
<dbReference type="Gene3D" id="3.40.140.20">
    <property type="match status" value="2"/>
</dbReference>
<dbReference type="Gene3D" id="3.40.50.1380">
    <property type="entry name" value="Methylglyoxal synthase-like domain"/>
    <property type="match status" value="1"/>
</dbReference>
<reference evidence="10 11" key="1">
    <citation type="submission" date="2022-10" db="EMBL/GenBank/DDBJ databases">
        <title>Luteolibacter flavescens strain MCCC 1K03193, whole genome shotgun sequencing project.</title>
        <authorList>
            <person name="Zhao G."/>
            <person name="Shen L."/>
        </authorList>
    </citation>
    <scope>NUCLEOTIDE SEQUENCE [LARGE SCALE GENOMIC DNA]</scope>
    <source>
        <strain evidence="10 11">MCCC 1K03193</strain>
    </source>
</reference>
<comment type="caution">
    <text evidence="10">The sequence shown here is derived from an EMBL/GenBank/DDBJ whole genome shotgun (WGS) entry which is preliminary data.</text>
</comment>
<comment type="pathway">
    <text evidence="2 8">Purine metabolism; IMP biosynthesis via de novo pathway; 5-formamido-1-(5-phospho-D-ribosyl)imidazole-4-carboxamide from 5-amino-1-(5-phospho-D-ribosyl)imidazole-4-carboxamide (10-formyl THF route): step 1/1.</text>
</comment>
<dbReference type="PANTHER" id="PTHR11692:SF0">
    <property type="entry name" value="BIFUNCTIONAL PURINE BIOSYNTHESIS PROTEIN ATIC"/>
    <property type="match status" value="1"/>
</dbReference>
<comment type="catalytic activity">
    <reaction evidence="8">
        <text>(6R)-10-formyltetrahydrofolate + 5-amino-1-(5-phospho-beta-D-ribosyl)imidazole-4-carboxamide = 5-formamido-1-(5-phospho-D-ribosyl)imidazole-4-carboxamide + (6S)-5,6,7,8-tetrahydrofolate</text>
        <dbReference type="Rhea" id="RHEA:22192"/>
        <dbReference type="ChEBI" id="CHEBI:57453"/>
        <dbReference type="ChEBI" id="CHEBI:58467"/>
        <dbReference type="ChEBI" id="CHEBI:58475"/>
        <dbReference type="ChEBI" id="CHEBI:195366"/>
        <dbReference type="EC" id="2.1.2.3"/>
    </reaction>
</comment>
<dbReference type="InterPro" id="IPR011607">
    <property type="entry name" value="MGS-like_dom"/>
</dbReference>
<dbReference type="InterPro" id="IPR024051">
    <property type="entry name" value="AICAR_Tfase_dup_dom_sf"/>
</dbReference>
<dbReference type="EC" id="3.5.4.10" evidence="8"/>
<evidence type="ECO:0000313" key="10">
    <source>
        <dbReference type="EMBL" id="MCW1883632.1"/>
    </source>
</evidence>
<proteinExistence type="inferred from homology"/>
<comment type="domain">
    <text evidence="8">The IMP cyclohydrolase activity resides in the N-terminal region.</text>
</comment>
<gene>
    <name evidence="8 10" type="primary">purH</name>
    <name evidence="10" type="ORF">OKA04_02760</name>
</gene>
<sequence>MPIARALLSVSDKTGLADFAKQLHELGVELLSTGGTAKALRDAGLPVMDVSEFTGAPELFEGRVKTLHPKVHGGLLHKRDDKEHLAQAKEHGIPPIDLVVVNLYPFEQTVAKEGVTLQDAIENIDIGGPSMLRSASKNYASVTVVTDPADYPKVIEEMNEHGGDTTLRFREQLAVKVFLRTSQYDAAISNFLGQCKDGTRCNFTVSLPLEMELRYGDNPHQKSALYGDFKGCFSQLQGKELSYTNILDIEAAADLILDFVRPTIGILKHTNPCGVGQDDEDLRIAWQKAFETDRQAPFGGVIVCNRPLTEGVARIISEIFTDVIIAPDYEPEARAVLQKKKNLRIMKMNDAYLSAKKAPVIRSCPGGLMIMDRDHTALGLDNLESKVVTKRPPTEEEMRAMRFAWRVVKHVKSNAIVYAKSDRTLGIGAGQMSRVDSSRIAVWKAKEAGLDLKGSVIASDAMFPFADGLQAAIEAGATACIQPGGSMRDQEVIEAADAAGLAMIFTGHRHFRH</sequence>
<comment type="similarity">
    <text evidence="3 8">Belongs to the PurH family.</text>
</comment>
<dbReference type="PANTHER" id="PTHR11692">
    <property type="entry name" value="BIFUNCTIONAL PURINE BIOSYNTHESIS PROTEIN PURH"/>
    <property type="match status" value="1"/>
</dbReference>
<dbReference type="SMART" id="SM00851">
    <property type="entry name" value="MGS"/>
    <property type="match status" value="1"/>
</dbReference>
<evidence type="ECO:0000256" key="3">
    <source>
        <dbReference type="ARBA" id="ARBA00007667"/>
    </source>
</evidence>
<dbReference type="SMART" id="SM00798">
    <property type="entry name" value="AICARFT_IMPCHas"/>
    <property type="match status" value="1"/>
</dbReference>
<dbReference type="InterPro" id="IPR002695">
    <property type="entry name" value="PurH-like"/>
</dbReference>
<dbReference type="SUPFAM" id="SSF52335">
    <property type="entry name" value="Methylglyoxal synthase-like"/>
    <property type="match status" value="1"/>
</dbReference>
<keyword evidence="6 8" id="KW-0378">Hydrolase</keyword>
<comment type="catalytic activity">
    <reaction evidence="8">
        <text>IMP + H2O = 5-formamido-1-(5-phospho-D-ribosyl)imidazole-4-carboxamide</text>
        <dbReference type="Rhea" id="RHEA:18445"/>
        <dbReference type="ChEBI" id="CHEBI:15377"/>
        <dbReference type="ChEBI" id="CHEBI:58053"/>
        <dbReference type="ChEBI" id="CHEBI:58467"/>
        <dbReference type="EC" id="3.5.4.10"/>
    </reaction>
</comment>
<dbReference type="NCBIfam" id="NF002049">
    <property type="entry name" value="PRK00881.1"/>
    <property type="match status" value="1"/>
</dbReference>
<comment type="pathway">
    <text evidence="1 8">Purine metabolism; IMP biosynthesis via de novo pathway; IMP from 5-formamido-1-(5-phospho-D-ribosyl)imidazole-4-carboxamide: step 1/1.</text>
</comment>
<dbReference type="InterPro" id="IPR016193">
    <property type="entry name" value="Cytidine_deaminase-like"/>
</dbReference>
<dbReference type="PROSITE" id="PS51855">
    <property type="entry name" value="MGS"/>
    <property type="match status" value="1"/>
</dbReference>
<keyword evidence="11" id="KW-1185">Reference proteome</keyword>